<dbReference type="KEGG" id="mcos:GM418_06640"/>
<dbReference type="Pfam" id="PF22570">
    <property type="entry name" value="LiaF-TM"/>
    <property type="match status" value="1"/>
</dbReference>
<feature type="transmembrane region" description="Helical" evidence="1">
    <location>
        <begin position="41"/>
        <end position="58"/>
    </location>
</feature>
<keyword evidence="1" id="KW-0472">Membrane</keyword>
<dbReference type="AlphaFoldDB" id="A0A6I6JT75"/>
<gene>
    <name evidence="3" type="ORF">GM418_06640</name>
</gene>
<evidence type="ECO:0000313" key="3">
    <source>
        <dbReference type="EMBL" id="QGY43347.1"/>
    </source>
</evidence>
<accession>A0A6I6JT75</accession>
<keyword evidence="4" id="KW-1185">Reference proteome</keyword>
<feature type="domain" description="LiaF transmembrane" evidence="2">
    <location>
        <begin position="13"/>
        <end position="108"/>
    </location>
</feature>
<keyword evidence="1" id="KW-1133">Transmembrane helix</keyword>
<feature type="transmembrane region" description="Helical" evidence="1">
    <location>
        <begin position="12"/>
        <end position="29"/>
    </location>
</feature>
<feature type="transmembrane region" description="Helical" evidence="1">
    <location>
        <begin position="65"/>
        <end position="82"/>
    </location>
</feature>
<protein>
    <recommendedName>
        <fullName evidence="2">LiaF transmembrane domain-containing protein</fullName>
    </recommendedName>
</protein>
<evidence type="ECO:0000256" key="1">
    <source>
        <dbReference type="SAM" id="Phobius"/>
    </source>
</evidence>
<feature type="transmembrane region" description="Helical" evidence="1">
    <location>
        <begin position="88"/>
        <end position="104"/>
    </location>
</feature>
<dbReference type="RefSeq" id="WP_158864384.1">
    <property type="nucleotide sequence ID" value="NZ_CP046401.1"/>
</dbReference>
<dbReference type="PANTHER" id="PTHR40763:SF5">
    <property type="entry name" value="MEMBRANE PROTEIN"/>
    <property type="match status" value="1"/>
</dbReference>
<dbReference type="EMBL" id="CP046401">
    <property type="protein sequence ID" value="QGY43347.1"/>
    <property type="molecule type" value="Genomic_DNA"/>
</dbReference>
<dbReference type="PANTHER" id="PTHR40763">
    <property type="entry name" value="MEMBRANE PROTEIN-RELATED"/>
    <property type="match status" value="1"/>
</dbReference>
<keyword evidence="1" id="KW-0812">Transmembrane</keyword>
<organism evidence="3 4">
    <name type="scientific">Maribellus comscasis</name>
    <dbReference type="NCBI Taxonomy" id="2681766"/>
    <lineage>
        <taxon>Bacteria</taxon>
        <taxon>Pseudomonadati</taxon>
        <taxon>Bacteroidota</taxon>
        <taxon>Bacteroidia</taxon>
        <taxon>Marinilabiliales</taxon>
        <taxon>Prolixibacteraceae</taxon>
        <taxon>Maribellus</taxon>
    </lineage>
</organism>
<evidence type="ECO:0000313" key="4">
    <source>
        <dbReference type="Proteomes" id="UP000428260"/>
    </source>
</evidence>
<sequence length="235" mass="25920">MEHHNSSGKRIYFGLFLIAIGGFWILERLDLIPDIWDDIFISWQMLLIGIGVFSLVGGNRTSGTILVVLGGFFLIPEIVTIPYELRRIGWPVLIIALGVILLVTHRKKNEPVMHDRSNLGMDYFDDFVVFGGREVFINSLNFYGGKITTIFGGAEYDLRNANLSSNGAVIDSVSVFGGCGFKVPPDWTVKNEVTAVFGGFSDKRGASPHQVSSDPSKTLIIKGFTAFGGVEIKHY</sequence>
<name>A0A6I6JT75_9BACT</name>
<reference evidence="3 4" key="1">
    <citation type="submission" date="2019-11" db="EMBL/GenBank/DDBJ databases">
        <authorList>
            <person name="Zheng R.K."/>
            <person name="Sun C.M."/>
        </authorList>
    </citation>
    <scope>NUCLEOTIDE SEQUENCE [LARGE SCALE GENOMIC DNA]</scope>
    <source>
        <strain evidence="3 4">WC007</strain>
    </source>
</reference>
<dbReference type="InterPro" id="IPR054331">
    <property type="entry name" value="LiaF_TM"/>
</dbReference>
<evidence type="ECO:0000259" key="2">
    <source>
        <dbReference type="Pfam" id="PF22570"/>
    </source>
</evidence>
<proteinExistence type="predicted"/>
<dbReference type="Proteomes" id="UP000428260">
    <property type="component" value="Chromosome"/>
</dbReference>